<dbReference type="RefSeq" id="WP_135067465.1">
    <property type="nucleotide sequence ID" value="NZ_CP038266.1"/>
</dbReference>
<sequence length="582" mass="61171">MSTVMRSVVQREDATAAAVCAPTVDEDRNASPAAPPETAVCEEKLHVLTYQGQQYAIVESQWKPFLTGLKGTFRLRVLRPMESRMSTASGLYADMKKLNSDQRIVAWFLEAARTGINLDEVEPLIAAGENALAAVRAALPGDDLAATETATRMAQERVEAAHTAIVDYRARQIGTAETTVLALELTSTVCFMIFAIAGGAVLAAPVAAGGLGLGLVSSSAIMGGGTALLSSAAAVGGKVVTGDEVGWKDAKNVAIDTVVGAGAGAVGGAVAAKLGPYLAPALSKSLVANGLFTDVAEETLVKAVGSVVSGSAGGMVQGAITDGVRVLRGQATMEQLLRNVVVNLIVGGIAGLIGHAVAGKAGAPAAPETHTPQTRNVRVANPELVARYEATANKRLPDVVTRTIARERSTPGRARLAELSKQFDDLRTEVGDAPTLTPNQRTRGNDIIREARDLAGKDYSNLQKKVMPQLRADPQLRAIENQLVAAGDAQAGPRGTLRIKVVRADGSEAFEPFNLEHKIRLSDNPWLAKSGRNLVLTDAPQNQQYLEALRKQGSIWPADVVEGFVVRHQLNDQGVNFAPGTR</sequence>
<evidence type="ECO:0000313" key="3">
    <source>
        <dbReference type="Proteomes" id="UP000295748"/>
    </source>
</evidence>
<evidence type="ECO:0000313" key="2">
    <source>
        <dbReference type="EMBL" id="QBR89200.1"/>
    </source>
</evidence>
<keyword evidence="1" id="KW-0812">Transmembrane</keyword>
<dbReference type="EMBL" id="CP038266">
    <property type="protein sequence ID" value="QBR89200.1"/>
    <property type="molecule type" value="Genomic_DNA"/>
</dbReference>
<evidence type="ECO:0000256" key="1">
    <source>
        <dbReference type="SAM" id="Phobius"/>
    </source>
</evidence>
<accession>A0ABX5SVA4</accession>
<proteinExistence type="predicted"/>
<dbReference type="Proteomes" id="UP000295748">
    <property type="component" value="Chromosome"/>
</dbReference>
<protein>
    <submittedName>
        <fullName evidence="2">Uncharacterized protein</fullName>
    </submittedName>
</protein>
<keyword evidence="3" id="KW-1185">Reference proteome</keyword>
<organism evidence="2 3">
    <name type="scientific">Microbacterium wangchenii</name>
    <dbReference type="NCBI Taxonomy" id="2541726"/>
    <lineage>
        <taxon>Bacteria</taxon>
        <taxon>Bacillati</taxon>
        <taxon>Actinomycetota</taxon>
        <taxon>Actinomycetes</taxon>
        <taxon>Micrococcales</taxon>
        <taxon>Microbacteriaceae</taxon>
        <taxon>Microbacterium</taxon>
    </lineage>
</organism>
<gene>
    <name evidence="2" type="ORF">E4K62_11195</name>
</gene>
<feature type="transmembrane region" description="Helical" evidence="1">
    <location>
        <begin position="191"/>
        <end position="216"/>
    </location>
</feature>
<keyword evidence="1" id="KW-0472">Membrane</keyword>
<reference evidence="2 3" key="1">
    <citation type="submission" date="2019-03" db="EMBL/GenBank/DDBJ databases">
        <authorList>
            <person name="Dong K."/>
        </authorList>
    </citation>
    <scope>NUCLEOTIDE SEQUENCE [LARGE SCALE GENOMIC DNA]</scope>
    <source>
        <strain evidence="3">dk512</strain>
    </source>
</reference>
<keyword evidence="1" id="KW-1133">Transmembrane helix</keyword>
<name>A0ABX5SVA4_9MICO</name>